<dbReference type="EMBL" id="LJIJ01000519">
    <property type="protein sequence ID" value="ODM96640.1"/>
    <property type="molecule type" value="Genomic_DNA"/>
</dbReference>
<dbReference type="GO" id="GO:0008270">
    <property type="term" value="F:zinc ion binding"/>
    <property type="evidence" value="ECO:0007669"/>
    <property type="project" value="UniProtKB-KW"/>
</dbReference>
<dbReference type="PANTHER" id="PTHR24381:SF393">
    <property type="entry name" value="CHROMATIN-LINKED ADAPTOR FOR MSL PROTEINS, ISOFORM B"/>
    <property type="match status" value="1"/>
</dbReference>
<evidence type="ECO:0000256" key="4">
    <source>
        <dbReference type="ARBA" id="ARBA00022771"/>
    </source>
</evidence>
<evidence type="ECO:0000256" key="8">
    <source>
        <dbReference type="SAM" id="MobiDB-lite"/>
    </source>
</evidence>
<proteinExistence type="predicted"/>
<gene>
    <name evidence="10" type="ORF">Ocin01_10043</name>
</gene>
<evidence type="ECO:0000313" key="10">
    <source>
        <dbReference type="EMBL" id="ODM96640.1"/>
    </source>
</evidence>
<dbReference type="SMART" id="SM00355">
    <property type="entry name" value="ZnF_C2H2"/>
    <property type="match status" value="3"/>
</dbReference>
<evidence type="ECO:0000256" key="6">
    <source>
        <dbReference type="ARBA" id="ARBA00023242"/>
    </source>
</evidence>
<dbReference type="GO" id="GO:0005634">
    <property type="term" value="C:nucleus"/>
    <property type="evidence" value="ECO:0007669"/>
    <property type="project" value="UniProtKB-SubCell"/>
</dbReference>
<dbReference type="Proteomes" id="UP000094527">
    <property type="component" value="Unassembled WGS sequence"/>
</dbReference>
<keyword evidence="2" id="KW-0479">Metal-binding</keyword>
<organism evidence="10 11">
    <name type="scientific">Orchesella cincta</name>
    <name type="common">Springtail</name>
    <name type="synonym">Podura cincta</name>
    <dbReference type="NCBI Taxonomy" id="48709"/>
    <lineage>
        <taxon>Eukaryota</taxon>
        <taxon>Metazoa</taxon>
        <taxon>Ecdysozoa</taxon>
        <taxon>Arthropoda</taxon>
        <taxon>Hexapoda</taxon>
        <taxon>Collembola</taxon>
        <taxon>Entomobryomorpha</taxon>
        <taxon>Entomobryoidea</taxon>
        <taxon>Orchesellidae</taxon>
        <taxon>Orchesellinae</taxon>
        <taxon>Orchesella</taxon>
    </lineage>
</organism>
<dbReference type="STRING" id="48709.A0A1D2MU80"/>
<evidence type="ECO:0000256" key="7">
    <source>
        <dbReference type="PROSITE-ProRule" id="PRU00042"/>
    </source>
</evidence>
<dbReference type="PROSITE" id="PS00028">
    <property type="entry name" value="ZINC_FINGER_C2H2_1"/>
    <property type="match status" value="2"/>
</dbReference>
<name>A0A1D2MU80_ORCCI</name>
<feature type="region of interest" description="Disordered" evidence="8">
    <location>
        <begin position="491"/>
        <end position="514"/>
    </location>
</feature>
<dbReference type="InterPro" id="IPR036236">
    <property type="entry name" value="Znf_C2H2_sf"/>
</dbReference>
<comment type="caution">
    <text evidence="10">The sequence shown here is derived from an EMBL/GenBank/DDBJ whole genome shotgun (WGS) entry which is preliminary data.</text>
</comment>
<dbReference type="GO" id="GO:0000977">
    <property type="term" value="F:RNA polymerase II transcription regulatory region sequence-specific DNA binding"/>
    <property type="evidence" value="ECO:0007669"/>
    <property type="project" value="TreeGrafter"/>
</dbReference>
<keyword evidence="3" id="KW-0677">Repeat</keyword>
<dbReference type="PANTHER" id="PTHR24381">
    <property type="entry name" value="ZINC FINGER PROTEIN"/>
    <property type="match status" value="1"/>
</dbReference>
<evidence type="ECO:0000259" key="9">
    <source>
        <dbReference type="PROSITE" id="PS50157"/>
    </source>
</evidence>
<evidence type="ECO:0000256" key="3">
    <source>
        <dbReference type="ARBA" id="ARBA00022737"/>
    </source>
</evidence>
<accession>A0A1D2MU80</accession>
<protein>
    <submittedName>
        <fullName evidence="10">Putative zinc finger protein</fullName>
    </submittedName>
</protein>
<feature type="domain" description="C2H2-type" evidence="9">
    <location>
        <begin position="424"/>
        <end position="446"/>
    </location>
</feature>
<keyword evidence="6" id="KW-0539">Nucleus</keyword>
<sequence length="594" mass="66939">MLARLSKKVGSRVSSRTHRTYAAEISNCWNTSTSSTSNQSQQFTSCLLCSTPVALSSIPETTQSSLKRGRMLSNMCHHLKISSSEIPIQCSQAISALCPGCEKRMVVLWKFQGHLDLIGFQISKVVAQIERTVVDDQILNNASNIPDQRVIPIREKILEGYRSKLQLKRIIHGSVVLLGDDSSPPSVPNVGMKEEFYDNLISSELTRSASTSSSTGRSDETEEIIVNDPNDYVIPGDIYVSNSGSVLEYSDCEEVEVIIPDDNNNQVFSMNETIPEVNENETVEAESNENGCNSIIQYVHDSGRNTNVGAASSAVQIKQEMIGAFANNEEDVNVDEVDSDSDDIMAVELRKRRKFCEGVEIYKCIGKRDGKQFLQCGSCTFNVTIPQNKARGSTTSFMKMKAHIKTAHKDEPRHRGRPKNTKISKCEICSKSFRCRKSLREHKKTHKILCEVCERPMKDNSQRNLLKHMFTHKNEEEQRIAIANGEVTPRNTTQRRKMVRKKKRKGTKNNPISGQEHKCTICGRGFARKNYIALHMRSHKKLMEMRAARVDPEPLVLQRKFVEGTIEEFCNALGMVRSDWSRQSSPDLKLEVVE</sequence>
<keyword evidence="5" id="KW-0862">Zinc</keyword>
<feature type="compositionally biased region" description="Basic residues" evidence="8">
    <location>
        <begin position="493"/>
        <end position="507"/>
    </location>
</feature>
<evidence type="ECO:0000256" key="1">
    <source>
        <dbReference type="ARBA" id="ARBA00004123"/>
    </source>
</evidence>
<dbReference type="InterPro" id="IPR013087">
    <property type="entry name" value="Znf_C2H2_type"/>
</dbReference>
<dbReference type="AlphaFoldDB" id="A0A1D2MU80"/>
<feature type="domain" description="C2H2-type" evidence="9">
    <location>
        <begin position="517"/>
        <end position="544"/>
    </location>
</feature>
<evidence type="ECO:0000313" key="11">
    <source>
        <dbReference type="Proteomes" id="UP000094527"/>
    </source>
</evidence>
<dbReference type="GO" id="GO:0000981">
    <property type="term" value="F:DNA-binding transcription factor activity, RNA polymerase II-specific"/>
    <property type="evidence" value="ECO:0007669"/>
    <property type="project" value="TreeGrafter"/>
</dbReference>
<keyword evidence="4 7" id="KW-0863">Zinc-finger</keyword>
<dbReference type="SUPFAM" id="SSF57667">
    <property type="entry name" value="beta-beta-alpha zinc fingers"/>
    <property type="match status" value="1"/>
</dbReference>
<keyword evidence="11" id="KW-1185">Reference proteome</keyword>
<evidence type="ECO:0000256" key="2">
    <source>
        <dbReference type="ARBA" id="ARBA00022723"/>
    </source>
</evidence>
<evidence type="ECO:0000256" key="5">
    <source>
        <dbReference type="ARBA" id="ARBA00022833"/>
    </source>
</evidence>
<reference evidence="10 11" key="1">
    <citation type="journal article" date="2016" name="Genome Biol. Evol.">
        <title>Gene Family Evolution Reflects Adaptation to Soil Environmental Stressors in the Genome of the Collembolan Orchesella cincta.</title>
        <authorList>
            <person name="Faddeeva-Vakhrusheva A."/>
            <person name="Derks M.F."/>
            <person name="Anvar S.Y."/>
            <person name="Agamennone V."/>
            <person name="Suring W."/>
            <person name="Smit S."/>
            <person name="van Straalen N.M."/>
            <person name="Roelofs D."/>
        </authorList>
    </citation>
    <scope>NUCLEOTIDE SEQUENCE [LARGE SCALE GENOMIC DNA]</scope>
    <source>
        <tissue evidence="10">Mixed pool</tissue>
    </source>
</reference>
<dbReference type="PROSITE" id="PS50157">
    <property type="entry name" value="ZINC_FINGER_C2H2_2"/>
    <property type="match status" value="2"/>
</dbReference>
<comment type="subcellular location">
    <subcellularLocation>
        <location evidence="1">Nucleus</location>
    </subcellularLocation>
</comment>
<dbReference type="Gene3D" id="3.30.160.60">
    <property type="entry name" value="Classic Zinc Finger"/>
    <property type="match status" value="1"/>
</dbReference>